<dbReference type="Gene3D" id="3.10.180.10">
    <property type="entry name" value="2,3-Dihydroxybiphenyl 1,2-Dioxygenase, domain 1"/>
    <property type="match status" value="1"/>
</dbReference>
<dbReference type="GO" id="GO:0032259">
    <property type="term" value="P:methylation"/>
    <property type="evidence" value="ECO:0007669"/>
    <property type="project" value="UniProtKB-KW"/>
</dbReference>
<dbReference type="SUPFAM" id="SSF54593">
    <property type="entry name" value="Glyoxalase/Bleomycin resistance protein/Dihydroxybiphenyl dioxygenase"/>
    <property type="match status" value="1"/>
</dbReference>
<dbReference type="GO" id="GO:0008168">
    <property type="term" value="F:methyltransferase activity"/>
    <property type="evidence" value="ECO:0007669"/>
    <property type="project" value="UniProtKB-KW"/>
</dbReference>
<evidence type="ECO:0000313" key="3">
    <source>
        <dbReference type="Proteomes" id="UP000184301"/>
    </source>
</evidence>
<proteinExistence type="predicted"/>
<dbReference type="RefSeq" id="WP_073104034.1">
    <property type="nucleotide sequence ID" value="NZ_FQZY01000006.1"/>
</dbReference>
<protein>
    <submittedName>
        <fullName evidence="2">Glyoxalase superfamily enzyme, possibly 3-demethylubiquinone-9 3-methyltransferase</fullName>
    </submittedName>
</protein>
<keyword evidence="2" id="KW-0808">Transferase</keyword>
<dbReference type="InterPro" id="IPR028973">
    <property type="entry name" value="PhnB-like"/>
</dbReference>
<feature type="domain" description="PhnB-like" evidence="1">
    <location>
        <begin position="16"/>
        <end position="102"/>
    </location>
</feature>
<keyword evidence="3" id="KW-1185">Reference proteome</keyword>
<dbReference type="EMBL" id="FQZY01000006">
    <property type="protein sequence ID" value="SHJ30464.1"/>
    <property type="molecule type" value="Genomic_DNA"/>
</dbReference>
<accession>A0A1M6I7L2</accession>
<sequence>MNNSQYEFVEAEKGYVNYYQEGETPEKRAVINYGELNVEGNQMVIMDHGMGGAFTFNEAFSLMISCKDQAEIDYFWDKLSVVPESEQCGWVKDQFGLSWQIVPANMDKIMAGATEEGRKRGMAALLNMKKLDIAALEKAVAEE</sequence>
<dbReference type="InterPro" id="IPR009725">
    <property type="entry name" value="3_dmu_93_MTrfase"/>
</dbReference>
<reference evidence="2 3" key="1">
    <citation type="submission" date="2016-11" db="EMBL/GenBank/DDBJ databases">
        <authorList>
            <person name="Jaros S."/>
            <person name="Januszkiewicz K."/>
            <person name="Wedrychowicz H."/>
        </authorList>
    </citation>
    <scope>NUCLEOTIDE SEQUENCE [LARGE SCALE GENOMIC DNA]</scope>
    <source>
        <strain evidence="2 3">DSM 15480</strain>
    </source>
</reference>
<dbReference type="Proteomes" id="UP000184301">
    <property type="component" value="Unassembled WGS sequence"/>
</dbReference>
<gene>
    <name evidence="2" type="ORF">SAMN02745243_00262</name>
</gene>
<keyword evidence="2" id="KW-0489">Methyltransferase</keyword>
<evidence type="ECO:0000259" key="1">
    <source>
        <dbReference type="Pfam" id="PF06983"/>
    </source>
</evidence>
<dbReference type="Pfam" id="PF06983">
    <property type="entry name" value="3-dmu-9_3-mt"/>
    <property type="match status" value="1"/>
</dbReference>
<dbReference type="PANTHER" id="PTHR33990">
    <property type="entry name" value="PROTEIN YJDN-RELATED"/>
    <property type="match status" value="1"/>
</dbReference>
<evidence type="ECO:0000313" key="2">
    <source>
        <dbReference type="EMBL" id="SHJ30464.1"/>
    </source>
</evidence>
<name>A0A1M6I7L2_9FIRM</name>
<dbReference type="AlphaFoldDB" id="A0A1M6I7L2"/>
<dbReference type="PIRSF" id="PIRSF021700">
    <property type="entry name" value="3_dmu_93_MTrfase"/>
    <property type="match status" value="1"/>
</dbReference>
<organism evidence="2 3">
    <name type="scientific">Hespellia stercorisuis DSM 15480</name>
    <dbReference type="NCBI Taxonomy" id="1121950"/>
    <lineage>
        <taxon>Bacteria</taxon>
        <taxon>Bacillati</taxon>
        <taxon>Bacillota</taxon>
        <taxon>Clostridia</taxon>
        <taxon>Lachnospirales</taxon>
        <taxon>Lachnospiraceae</taxon>
        <taxon>Hespellia</taxon>
    </lineage>
</organism>
<dbReference type="STRING" id="1121950.SAMN02745243_00262"/>
<keyword evidence="2" id="KW-0830">Ubiquinone</keyword>
<dbReference type="InterPro" id="IPR029068">
    <property type="entry name" value="Glyas_Bleomycin-R_OHBP_Dase"/>
</dbReference>